<dbReference type="PANTHER" id="PTHR32145:SF20">
    <property type="entry name" value="FLAVOPROTEIN"/>
    <property type="match status" value="1"/>
</dbReference>
<dbReference type="InterPro" id="IPR001279">
    <property type="entry name" value="Metallo-B-lactamas"/>
</dbReference>
<dbReference type="GO" id="GO:0010181">
    <property type="term" value="F:FMN binding"/>
    <property type="evidence" value="ECO:0007669"/>
    <property type="project" value="InterPro"/>
</dbReference>
<dbReference type="AlphaFoldDB" id="A0A9D1AFN1"/>
<evidence type="ECO:0000256" key="2">
    <source>
        <dbReference type="ARBA" id="ARBA00007121"/>
    </source>
</evidence>
<proteinExistence type="inferred from homology"/>
<evidence type="ECO:0000256" key="4">
    <source>
        <dbReference type="ARBA" id="ARBA00022982"/>
    </source>
</evidence>
<dbReference type="Pfam" id="PF19583">
    <property type="entry name" value="ODP"/>
    <property type="match status" value="1"/>
</dbReference>
<dbReference type="CDD" id="cd07709">
    <property type="entry name" value="flavodiiron_proteins_MBL-fold"/>
    <property type="match status" value="1"/>
</dbReference>
<comment type="similarity">
    <text evidence="2">In the N-terminal section; belongs to the zinc metallo-hydrolase group 3 family.</text>
</comment>
<dbReference type="GO" id="GO:0016651">
    <property type="term" value="F:oxidoreductase activity, acting on NAD(P)H"/>
    <property type="evidence" value="ECO:0007669"/>
    <property type="project" value="UniProtKB-ARBA"/>
</dbReference>
<dbReference type="InterPro" id="IPR036866">
    <property type="entry name" value="RibonucZ/Hydroxyglut_hydro"/>
</dbReference>
<dbReference type="PROSITE" id="PS50902">
    <property type="entry name" value="FLAVODOXIN_LIKE"/>
    <property type="match status" value="1"/>
</dbReference>
<dbReference type="SUPFAM" id="SSF56281">
    <property type="entry name" value="Metallo-hydrolase/oxidoreductase"/>
    <property type="match status" value="1"/>
</dbReference>
<dbReference type="SMART" id="SM00849">
    <property type="entry name" value="Lactamase_B"/>
    <property type="match status" value="1"/>
</dbReference>
<comment type="cofactor">
    <cofactor evidence="1">
        <name>Fe cation</name>
        <dbReference type="ChEBI" id="CHEBI:24875"/>
    </cofactor>
</comment>
<dbReference type="InterPro" id="IPR029039">
    <property type="entry name" value="Flavoprotein-like_sf"/>
</dbReference>
<dbReference type="InterPro" id="IPR008254">
    <property type="entry name" value="Flavodoxin/NO_synth"/>
</dbReference>
<dbReference type="Gene3D" id="3.60.15.10">
    <property type="entry name" value="Ribonuclease Z/Hydroxyacylglutathione hydrolase-like"/>
    <property type="match status" value="1"/>
</dbReference>
<name>A0A9D1AFN1_9FIRM</name>
<keyword evidence="3" id="KW-0813">Transport</keyword>
<feature type="domain" description="Flavodoxin-like" evidence="5">
    <location>
        <begin position="243"/>
        <end position="382"/>
    </location>
</feature>
<dbReference type="InterPro" id="IPR026816">
    <property type="entry name" value="Flavodoxin_dom"/>
</dbReference>
<dbReference type="Proteomes" id="UP000824179">
    <property type="component" value="Unassembled WGS sequence"/>
</dbReference>
<comment type="caution">
    <text evidence="6">The sequence shown here is derived from an EMBL/GenBank/DDBJ whole genome shotgun (WGS) entry which is preliminary data.</text>
</comment>
<evidence type="ECO:0000256" key="3">
    <source>
        <dbReference type="ARBA" id="ARBA00022448"/>
    </source>
</evidence>
<reference evidence="6" key="1">
    <citation type="submission" date="2020-10" db="EMBL/GenBank/DDBJ databases">
        <authorList>
            <person name="Gilroy R."/>
        </authorList>
    </citation>
    <scope>NUCLEOTIDE SEQUENCE</scope>
    <source>
        <strain evidence="6">ChiW25-3613</strain>
    </source>
</reference>
<evidence type="ECO:0000313" key="7">
    <source>
        <dbReference type="Proteomes" id="UP000824179"/>
    </source>
</evidence>
<evidence type="ECO:0000259" key="5">
    <source>
        <dbReference type="PROSITE" id="PS50902"/>
    </source>
</evidence>
<dbReference type="InterPro" id="IPR051285">
    <property type="entry name" value="NADH_oxidoreductase_modular"/>
</dbReference>
<dbReference type="Gene3D" id="3.40.50.360">
    <property type="match status" value="1"/>
</dbReference>
<organism evidence="6 7">
    <name type="scientific">Candidatus Coproplasma stercoripullorum</name>
    <dbReference type="NCBI Taxonomy" id="2840751"/>
    <lineage>
        <taxon>Bacteria</taxon>
        <taxon>Bacillati</taxon>
        <taxon>Bacillota</taxon>
        <taxon>Clostridia</taxon>
        <taxon>Eubacteriales</taxon>
        <taxon>Candidatus Coproplasma</taxon>
    </lineage>
</organism>
<evidence type="ECO:0000313" key="6">
    <source>
        <dbReference type="EMBL" id="HIR38856.1"/>
    </source>
</evidence>
<dbReference type="InterPro" id="IPR045761">
    <property type="entry name" value="ODP_dom"/>
</dbReference>
<sequence>MYGIIDDLYYAGVNDHSIDLFEGMYKVPDGVSYNSYVILDEKIAVLDTVDARYGDEWLKNVKEALGGREPFYLVIHHMEPDHSANIQKFLKEYPNVCIIGNSKTFVMIKEYFGFEVNNSYRVEEGSIVDLGRHKLRFVMAPLVHWPEVMVSYDELTGTVFSADAFGKFGALDVAGPWDDEARRYYIGIVGKYGVQVQALLKKLAALDVKRICPLHGPVLESDLSHYINLYDTWSSYRPEKEAIMVAYASVYGHTKAVAEMLADMLEKAGKEVIIADLARADRAKCVADAFMCSKLVLASVTYNAEIFPCMREFIDCLAERNFRSRTVGFIENGTWAPVSAKLMRERLSGCKDINFLSQTVKIRAAFGDENVSELEALANELVK</sequence>
<gene>
    <name evidence="6" type="ORF">IAB90_00580</name>
</gene>
<evidence type="ECO:0000256" key="1">
    <source>
        <dbReference type="ARBA" id="ARBA00001962"/>
    </source>
</evidence>
<dbReference type="Pfam" id="PF12724">
    <property type="entry name" value="Flavodoxin_5"/>
    <property type="match status" value="1"/>
</dbReference>
<protein>
    <submittedName>
        <fullName evidence="6">FprA family A-type flavoprotein</fullName>
    </submittedName>
</protein>
<reference evidence="6" key="2">
    <citation type="journal article" date="2021" name="PeerJ">
        <title>Extensive microbial diversity within the chicken gut microbiome revealed by metagenomics and culture.</title>
        <authorList>
            <person name="Gilroy R."/>
            <person name="Ravi A."/>
            <person name="Getino M."/>
            <person name="Pursley I."/>
            <person name="Horton D.L."/>
            <person name="Alikhan N.F."/>
            <person name="Baker D."/>
            <person name="Gharbi K."/>
            <person name="Hall N."/>
            <person name="Watson M."/>
            <person name="Adriaenssens E.M."/>
            <person name="Foster-Nyarko E."/>
            <person name="Jarju S."/>
            <person name="Secka A."/>
            <person name="Antonio M."/>
            <person name="Oren A."/>
            <person name="Chaudhuri R.R."/>
            <person name="La Ragione R."/>
            <person name="Hildebrand F."/>
            <person name="Pallen M.J."/>
        </authorList>
    </citation>
    <scope>NUCLEOTIDE SEQUENCE</scope>
    <source>
        <strain evidence="6">ChiW25-3613</strain>
    </source>
</reference>
<dbReference type="SUPFAM" id="SSF52218">
    <property type="entry name" value="Flavoproteins"/>
    <property type="match status" value="1"/>
</dbReference>
<dbReference type="PANTHER" id="PTHR32145">
    <property type="entry name" value="DIFLAVIN FLAVOPROTEIN A 2-RELATED"/>
    <property type="match status" value="1"/>
</dbReference>
<accession>A0A9D1AFN1</accession>
<dbReference type="EMBL" id="DVHB01000012">
    <property type="protein sequence ID" value="HIR38856.1"/>
    <property type="molecule type" value="Genomic_DNA"/>
</dbReference>
<keyword evidence="4" id="KW-0249">Electron transport</keyword>